<reference evidence="2" key="1">
    <citation type="journal article" date="2017" name="Nat. Ecol. Evol.">
        <title>Genome expansion and lineage-specific genetic innovations in the forest pathogenic fungi Armillaria.</title>
        <authorList>
            <person name="Sipos G."/>
            <person name="Prasanna A.N."/>
            <person name="Walter M.C."/>
            <person name="O'Connor E."/>
            <person name="Balint B."/>
            <person name="Krizsan K."/>
            <person name="Kiss B."/>
            <person name="Hess J."/>
            <person name="Varga T."/>
            <person name="Slot J."/>
            <person name="Riley R."/>
            <person name="Boka B."/>
            <person name="Rigling D."/>
            <person name="Barry K."/>
            <person name="Lee J."/>
            <person name="Mihaltcheva S."/>
            <person name="LaButti K."/>
            <person name="Lipzen A."/>
            <person name="Waldron R."/>
            <person name="Moloney N.M."/>
            <person name="Sperisen C."/>
            <person name="Kredics L."/>
            <person name="Vagvoelgyi C."/>
            <person name="Patrignani A."/>
            <person name="Fitzpatrick D."/>
            <person name="Nagy I."/>
            <person name="Doyle S."/>
            <person name="Anderson J.B."/>
            <person name="Grigoriev I.V."/>
            <person name="Gueldener U."/>
            <person name="Muensterkoetter M."/>
            <person name="Nagy L.G."/>
        </authorList>
    </citation>
    <scope>NUCLEOTIDE SEQUENCE [LARGE SCALE GENOMIC DNA]</scope>
    <source>
        <strain evidence="2">28-4</strain>
    </source>
</reference>
<evidence type="ECO:0000313" key="1">
    <source>
        <dbReference type="EMBL" id="PBK63121.1"/>
    </source>
</evidence>
<dbReference type="AlphaFoldDB" id="A0A2H3AWP4"/>
<sequence length="432" mass="47765">MTRLEVVEILGGTSSSSLFRFQVLLSASYMYSQSSSSFPDIEPGSETQHLRKITYILNERSLERVGIPGYGSAPFLKKIRAISWEYIDVRWSLPLDSDIDPQLGVSYISVLILAWNIVMWICGAAKTLAWDYAPGVPQGDAANVRVGWREKPVAAFFPRADDEQALDGKASSERWRPTLPTSTQDCEVIRQFLSLYGSQCSSAYWLDTSGNDRVIPPLKELPDTTVQAFVEVDDGPSYRGPDGNPPLSFIITIAEFVGNMNVPMTLILLGASFARMKIPRPFTKIPLPALFWVSFCKLALLPVIGVLLTPELTHRGVVPKEALVERFVATLLSGSPSAVSQLIVTQVYAKDHDLDTLSGSLVATICLHVHFHCNYNRDSTFTPIDSRGDRAARNASSSPGSFAFPHRFYAPRAQIKPYDRLPVLLIVVKLPS</sequence>
<accession>A0A2H3AWP4</accession>
<evidence type="ECO:0000313" key="2">
    <source>
        <dbReference type="Proteomes" id="UP000218334"/>
    </source>
</evidence>
<keyword evidence="2" id="KW-1185">Reference proteome</keyword>
<proteinExistence type="predicted"/>
<name>A0A2H3AWP4_9AGAR</name>
<evidence type="ECO:0008006" key="3">
    <source>
        <dbReference type="Google" id="ProtNLM"/>
    </source>
</evidence>
<dbReference type="PANTHER" id="PTHR31274">
    <property type="entry name" value="PROTEIN ECM3"/>
    <property type="match status" value="1"/>
</dbReference>
<dbReference type="PANTHER" id="PTHR31274:SF1">
    <property type="entry name" value="AGL149CP"/>
    <property type="match status" value="1"/>
</dbReference>
<protein>
    <recommendedName>
        <fullName evidence="3">Auxin efflux carrier</fullName>
    </recommendedName>
</protein>
<organism evidence="1 2">
    <name type="scientific">Armillaria solidipes</name>
    <dbReference type="NCBI Taxonomy" id="1076256"/>
    <lineage>
        <taxon>Eukaryota</taxon>
        <taxon>Fungi</taxon>
        <taxon>Dikarya</taxon>
        <taxon>Basidiomycota</taxon>
        <taxon>Agaricomycotina</taxon>
        <taxon>Agaricomycetes</taxon>
        <taxon>Agaricomycetidae</taxon>
        <taxon>Agaricales</taxon>
        <taxon>Marasmiineae</taxon>
        <taxon>Physalacriaceae</taxon>
        <taxon>Armillaria</taxon>
    </lineage>
</organism>
<gene>
    <name evidence="1" type="ORF">ARMSODRAFT_1024161</name>
</gene>
<dbReference type="Proteomes" id="UP000218334">
    <property type="component" value="Unassembled WGS sequence"/>
</dbReference>
<dbReference type="EMBL" id="KZ293460">
    <property type="protein sequence ID" value="PBK63121.1"/>
    <property type="molecule type" value="Genomic_DNA"/>
</dbReference>
<dbReference type="STRING" id="1076256.A0A2H3AWP4"/>
<dbReference type="InterPro" id="IPR040254">
    <property type="entry name" value="Ecm3-like"/>
</dbReference>